<dbReference type="AlphaFoldDB" id="A0A2J6R0T8"/>
<accession>A0A2J6R0T8</accession>
<dbReference type="Proteomes" id="UP000235786">
    <property type="component" value="Unassembled WGS sequence"/>
</dbReference>
<name>A0A2J6R0T8_HYAVF</name>
<sequence>MCIWAYSRWVECQKPGSIHLDPSPQGRKWVKACYNSNARKNCATTGISEEPFELLTGPCPQYHQQEWYREHYPHLKYNDLCRKRTPPPTQTPTQAQALKILLLTPLKDTMTLLKDTPTKILTLKVTVRVMETELSTLQNYNYTKMKLQEMRVKNTKSINPRLAVAKPRAKNRVKVPRTIERTLEVVVVVAAAPAVAKADATKNQSDENIDFNCDIVEFHKKIHG</sequence>
<keyword evidence="2" id="KW-1185">Reference proteome</keyword>
<gene>
    <name evidence="1" type="ORF">L207DRAFT_536551</name>
</gene>
<evidence type="ECO:0000313" key="2">
    <source>
        <dbReference type="Proteomes" id="UP000235786"/>
    </source>
</evidence>
<dbReference type="EMBL" id="KZ613960">
    <property type="protein sequence ID" value="PMD32127.1"/>
    <property type="molecule type" value="Genomic_DNA"/>
</dbReference>
<protein>
    <submittedName>
        <fullName evidence="1">Uncharacterized protein</fullName>
    </submittedName>
</protein>
<evidence type="ECO:0000313" key="1">
    <source>
        <dbReference type="EMBL" id="PMD32127.1"/>
    </source>
</evidence>
<reference evidence="1 2" key="1">
    <citation type="submission" date="2016-04" db="EMBL/GenBank/DDBJ databases">
        <title>A degradative enzymes factory behind the ericoid mycorrhizal symbiosis.</title>
        <authorList>
            <consortium name="DOE Joint Genome Institute"/>
            <person name="Martino E."/>
            <person name="Morin E."/>
            <person name="Grelet G."/>
            <person name="Kuo A."/>
            <person name="Kohler A."/>
            <person name="Daghino S."/>
            <person name="Barry K."/>
            <person name="Choi C."/>
            <person name="Cichocki N."/>
            <person name="Clum A."/>
            <person name="Copeland A."/>
            <person name="Hainaut M."/>
            <person name="Haridas S."/>
            <person name="Labutti K."/>
            <person name="Lindquist E."/>
            <person name="Lipzen A."/>
            <person name="Khouja H.-R."/>
            <person name="Murat C."/>
            <person name="Ohm R."/>
            <person name="Olson A."/>
            <person name="Spatafora J."/>
            <person name="Veneault-Fourrey C."/>
            <person name="Henrissat B."/>
            <person name="Grigoriev I."/>
            <person name="Martin F."/>
            <person name="Perotto S."/>
        </authorList>
    </citation>
    <scope>NUCLEOTIDE SEQUENCE [LARGE SCALE GENOMIC DNA]</scope>
    <source>
        <strain evidence="1 2">F</strain>
    </source>
</reference>
<proteinExistence type="predicted"/>
<organism evidence="1 2">
    <name type="scientific">Hyaloscypha variabilis (strain UAMH 11265 / GT02V1 / F)</name>
    <name type="common">Meliniomyces variabilis</name>
    <dbReference type="NCBI Taxonomy" id="1149755"/>
    <lineage>
        <taxon>Eukaryota</taxon>
        <taxon>Fungi</taxon>
        <taxon>Dikarya</taxon>
        <taxon>Ascomycota</taxon>
        <taxon>Pezizomycotina</taxon>
        <taxon>Leotiomycetes</taxon>
        <taxon>Helotiales</taxon>
        <taxon>Hyaloscyphaceae</taxon>
        <taxon>Hyaloscypha</taxon>
        <taxon>Hyaloscypha variabilis</taxon>
    </lineage>
</organism>